<reference evidence="1" key="2">
    <citation type="journal article" date="2022" name="New Phytol.">
        <title>Evolutionary transition to the ectomycorrhizal habit in the genomes of a hyperdiverse lineage of mushroom-forming fungi.</title>
        <authorList>
            <person name="Looney B."/>
            <person name="Miyauchi S."/>
            <person name="Morin E."/>
            <person name="Drula E."/>
            <person name="Courty P.E."/>
            <person name="Kohler A."/>
            <person name="Kuo A."/>
            <person name="LaButti K."/>
            <person name="Pangilinan J."/>
            <person name="Lipzen A."/>
            <person name="Riley R."/>
            <person name="Andreopoulos W."/>
            <person name="He G."/>
            <person name="Johnson J."/>
            <person name="Nolan M."/>
            <person name="Tritt A."/>
            <person name="Barry K.W."/>
            <person name="Grigoriev I.V."/>
            <person name="Nagy L.G."/>
            <person name="Hibbett D."/>
            <person name="Henrissat B."/>
            <person name="Matheny P.B."/>
            <person name="Labbe J."/>
            <person name="Martin F.M."/>
        </authorList>
    </citation>
    <scope>NUCLEOTIDE SEQUENCE</scope>
    <source>
        <strain evidence="1">EC-137</strain>
    </source>
</reference>
<gene>
    <name evidence="1" type="ORF">K488DRAFT_85909</name>
</gene>
<sequence length="171" mass="19068">MSSSALDTYNPIRKHISCRGIVISTFVDVRNTVLSFLFFSHATSIALWGRRRIVVASVALVLLGSLGISIRVLAQMDGIPNPLVLGQGCFVINDKLLWTSYTAFLVTELLTFLLTWAGLYRYKFYLGGTCSLWGLLYQHGVFWIVLAVIVDVPALVFLGMNMNQTMNIVRC</sequence>
<name>A0ACB8QKK1_9AGAM</name>
<evidence type="ECO:0000313" key="1">
    <source>
        <dbReference type="EMBL" id="KAI0032366.1"/>
    </source>
</evidence>
<comment type="caution">
    <text evidence="1">The sequence shown here is derived from an EMBL/GenBank/DDBJ whole genome shotgun (WGS) entry which is preliminary data.</text>
</comment>
<reference evidence="1" key="1">
    <citation type="submission" date="2021-02" db="EMBL/GenBank/DDBJ databases">
        <authorList>
            <consortium name="DOE Joint Genome Institute"/>
            <person name="Ahrendt S."/>
            <person name="Looney B.P."/>
            <person name="Miyauchi S."/>
            <person name="Morin E."/>
            <person name="Drula E."/>
            <person name="Courty P.E."/>
            <person name="Chicoki N."/>
            <person name="Fauchery L."/>
            <person name="Kohler A."/>
            <person name="Kuo A."/>
            <person name="Labutti K."/>
            <person name="Pangilinan J."/>
            <person name="Lipzen A."/>
            <person name="Riley R."/>
            <person name="Andreopoulos W."/>
            <person name="He G."/>
            <person name="Johnson J."/>
            <person name="Barry K.W."/>
            <person name="Grigoriev I.V."/>
            <person name="Nagy L."/>
            <person name="Hibbett D."/>
            <person name="Henrissat B."/>
            <person name="Matheny P.B."/>
            <person name="Labbe J."/>
            <person name="Martin F."/>
        </authorList>
    </citation>
    <scope>NUCLEOTIDE SEQUENCE</scope>
    <source>
        <strain evidence="1">EC-137</strain>
    </source>
</reference>
<organism evidence="1 2">
    <name type="scientific">Vararia minispora EC-137</name>
    <dbReference type="NCBI Taxonomy" id="1314806"/>
    <lineage>
        <taxon>Eukaryota</taxon>
        <taxon>Fungi</taxon>
        <taxon>Dikarya</taxon>
        <taxon>Basidiomycota</taxon>
        <taxon>Agaricomycotina</taxon>
        <taxon>Agaricomycetes</taxon>
        <taxon>Russulales</taxon>
        <taxon>Lachnocladiaceae</taxon>
        <taxon>Vararia</taxon>
    </lineage>
</organism>
<protein>
    <submittedName>
        <fullName evidence="1">Uncharacterized protein</fullName>
    </submittedName>
</protein>
<proteinExistence type="predicted"/>
<accession>A0ACB8QKK1</accession>
<dbReference type="Proteomes" id="UP000814128">
    <property type="component" value="Unassembled WGS sequence"/>
</dbReference>
<dbReference type="EMBL" id="MU273548">
    <property type="protein sequence ID" value="KAI0032366.1"/>
    <property type="molecule type" value="Genomic_DNA"/>
</dbReference>
<evidence type="ECO:0000313" key="2">
    <source>
        <dbReference type="Proteomes" id="UP000814128"/>
    </source>
</evidence>
<keyword evidence="2" id="KW-1185">Reference proteome</keyword>